<keyword evidence="1" id="KW-1133">Transmembrane helix</keyword>
<dbReference type="Gene3D" id="1.20.1050.60">
    <property type="entry name" value="alpha-1,2-mannosidase"/>
    <property type="match status" value="1"/>
</dbReference>
<dbReference type="InterPro" id="IPR008928">
    <property type="entry name" value="6-hairpin_glycosidase_sf"/>
</dbReference>
<reference evidence="4 5" key="1">
    <citation type="submission" date="2024-03" db="EMBL/GenBank/DDBJ databases">
        <authorList>
            <person name="Brejova B."/>
        </authorList>
    </citation>
    <scope>NUCLEOTIDE SEQUENCE [LARGE SCALE GENOMIC DNA]</scope>
    <source>
        <strain evidence="4 5">CBS 14171</strain>
    </source>
</reference>
<dbReference type="EMBL" id="OZ022406">
    <property type="protein sequence ID" value="CAK9437353.1"/>
    <property type="molecule type" value="Genomic_DNA"/>
</dbReference>
<feature type="transmembrane region" description="Helical" evidence="1">
    <location>
        <begin position="12"/>
        <end position="32"/>
    </location>
</feature>
<feature type="domain" description="Glycosyl hydrolase family 92 N-terminal" evidence="3">
    <location>
        <begin position="55"/>
        <end position="292"/>
    </location>
</feature>
<gene>
    <name evidence="4" type="ORF">LODBEIA_P17310</name>
</gene>
<dbReference type="Gene3D" id="2.70.98.10">
    <property type="match status" value="1"/>
</dbReference>
<evidence type="ECO:0000313" key="5">
    <source>
        <dbReference type="Proteomes" id="UP001497383"/>
    </source>
</evidence>
<evidence type="ECO:0000259" key="2">
    <source>
        <dbReference type="Pfam" id="PF07971"/>
    </source>
</evidence>
<dbReference type="RefSeq" id="XP_066828669.1">
    <property type="nucleotide sequence ID" value="XM_066971652.1"/>
</dbReference>
<dbReference type="InterPro" id="IPR050883">
    <property type="entry name" value="PNGase"/>
</dbReference>
<dbReference type="PANTHER" id="PTHR12143:SF38">
    <property type="entry name" value="ALPHA-1,2-MANNOSIDASE FAMILY PROTEIN (AFU_ORTHOLOGUE AFUA_5G10520)"/>
    <property type="match status" value="1"/>
</dbReference>
<protein>
    <recommendedName>
        <fullName evidence="6">Alpha-1,2-mannosidase</fullName>
    </recommendedName>
</protein>
<dbReference type="InterPro" id="IPR005887">
    <property type="entry name" value="GH92_a_mannosidase_put"/>
</dbReference>
<evidence type="ECO:0000313" key="4">
    <source>
        <dbReference type="EMBL" id="CAK9437353.1"/>
    </source>
</evidence>
<organism evidence="4 5">
    <name type="scientific">Lodderomyces beijingensis</name>
    <dbReference type="NCBI Taxonomy" id="1775926"/>
    <lineage>
        <taxon>Eukaryota</taxon>
        <taxon>Fungi</taxon>
        <taxon>Dikarya</taxon>
        <taxon>Ascomycota</taxon>
        <taxon>Saccharomycotina</taxon>
        <taxon>Pichiomycetes</taxon>
        <taxon>Debaryomycetaceae</taxon>
        <taxon>Candida/Lodderomyces clade</taxon>
        <taxon>Lodderomyces</taxon>
    </lineage>
</organism>
<proteinExistence type="predicted"/>
<evidence type="ECO:0008006" key="6">
    <source>
        <dbReference type="Google" id="ProtNLM"/>
    </source>
</evidence>
<dbReference type="Pfam" id="PF07971">
    <property type="entry name" value="Glyco_hydro_92"/>
    <property type="match status" value="1"/>
</dbReference>
<dbReference type="NCBIfam" id="TIGR01180">
    <property type="entry name" value="aman2_put"/>
    <property type="match status" value="1"/>
</dbReference>
<dbReference type="Pfam" id="PF17678">
    <property type="entry name" value="Glyco_hydro_92N"/>
    <property type="match status" value="1"/>
</dbReference>
<dbReference type="InterPro" id="IPR041371">
    <property type="entry name" value="GH92_N"/>
</dbReference>
<keyword evidence="5" id="KW-1185">Reference proteome</keyword>
<keyword evidence="1" id="KW-0472">Membrane</keyword>
<dbReference type="InterPro" id="IPR014718">
    <property type="entry name" value="GH-type_carb-bd"/>
</dbReference>
<evidence type="ECO:0000259" key="3">
    <source>
        <dbReference type="Pfam" id="PF17678"/>
    </source>
</evidence>
<dbReference type="PANTHER" id="PTHR12143">
    <property type="entry name" value="PEPTIDE N-GLYCANASE PNGASE -RELATED"/>
    <property type="match status" value="1"/>
</dbReference>
<sequence>MVRSLSRSLWFWPWLWFCIWIFYTTPTVSWPWTKFVPLPLIQQNTQWNHDAINRVDVFYGANCTGNVFPGATRPFGMVKLGVDVINHQWGNSYSGYAPGGVITGLSMMHESGTGGAPQYGVVAQLPFTSEFNPEIEMNLTRSQSDTGKVGYYAVNTTEGVDIELAAGERFGILKYNFEKGVDAKVLVNVSHHLTAQERPWWTQRFVKGIIEGTESGYGGYVTLKGGWGNQDPWTLYFCGNFSVPAIQVTRYKGNAVQPGYYSVGSSRRGDSFGLVFDFGGEVSEVVSHVGISFISREQACSNINHEQDFNSLVLETQRIWNEEVFDKFEVVSSDPRVVDQFYTNLYGAHLIPSNRTGENPNPGWKPDQVYYDDFFTIWDTFRCLNPLHNIVSRKRGSEIVQALTNIYLNEGWTPDGRSANQNGRTQGGSNSDIVMADAFVKHIPDVDWEQAYAAMKQNAEVQPPYWYDSFAPDASTKQGRGALPDWLQYGYITRNYTRSVSRTMEYAYDDFALSQVAKGLGLSDDHAKYLRRSSQWQNIWNKDAQADGYDYKGFIQPRDADGSFNYEDYDPMSCGGCYWGNDEYEGKPVEYGFAVPHDIAKLIQLVGSSETFAKRIDDLYPLHGKKIADVGNEPSFLTPFLYNFVNEQWKSVELVRYIMQHDFHFGVKSLPGNSDGGAMQAWVIFSLIGIYPIAGTTTYLIASPFVNHLKLHLENGAVFEVSASGLSSDNIYVQSLKINGEKWNKNWVDHDTLFGPNGGSMEFVLGSSQVVWETGPPPPSFGHLD</sequence>
<accession>A0ABP0ZJ91</accession>
<dbReference type="Gene3D" id="3.30.2080.10">
    <property type="entry name" value="GH92 mannosidase domain"/>
    <property type="match status" value="1"/>
</dbReference>
<evidence type="ECO:0000256" key="1">
    <source>
        <dbReference type="SAM" id="Phobius"/>
    </source>
</evidence>
<feature type="domain" description="Glycosyl hydrolase family 92" evidence="2">
    <location>
        <begin position="298"/>
        <end position="766"/>
    </location>
</feature>
<dbReference type="GeneID" id="92206927"/>
<dbReference type="Proteomes" id="UP001497383">
    <property type="component" value="Chromosome 2"/>
</dbReference>
<dbReference type="SUPFAM" id="SSF48208">
    <property type="entry name" value="Six-hairpin glycosidases"/>
    <property type="match status" value="1"/>
</dbReference>
<keyword evidence="1" id="KW-0812">Transmembrane</keyword>
<dbReference type="InterPro" id="IPR012939">
    <property type="entry name" value="Glyco_hydro_92"/>
</dbReference>
<name>A0ABP0ZJ91_9ASCO</name>
<dbReference type="Gene3D" id="1.20.1610.10">
    <property type="entry name" value="alpha-1,2-mannosidases domains"/>
    <property type="match status" value="1"/>
</dbReference>